<evidence type="ECO:0000256" key="6">
    <source>
        <dbReference type="ARBA" id="ARBA00022801"/>
    </source>
</evidence>
<dbReference type="GO" id="GO:0061578">
    <property type="term" value="F:K63-linked deubiquitinase activity"/>
    <property type="evidence" value="ECO:0007669"/>
    <property type="project" value="TreeGrafter"/>
</dbReference>
<dbReference type="GO" id="GO:0004843">
    <property type="term" value="F:cysteine-type deubiquitinase activity"/>
    <property type="evidence" value="ECO:0007669"/>
    <property type="project" value="UniProtKB-EC"/>
</dbReference>
<dbReference type="PANTHER" id="PTHR12419:SF4">
    <property type="entry name" value="OTU DOMAIN-CONTAINING PROTEIN 5"/>
    <property type="match status" value="1"/>
</dbReference>
<keyword evidence="4 8" id="KW-0645">Protease</keyword>
<dbReference type="GO" id="GO:0016579">
    <property type="term" value="P:protein deubiquitination"/>
    <property type="evidence" value="ECO:0007669"/>
    <property type="project" value="TreeGrafter"/>
</dbReference>
<dbReference type="InterPro" id="IPR003323">
    <property type="entry name" value="OTU_dom"/>
</dbReference>
<reference evidence="8 9" key="1">
    <citation type="submission" date="2014-04" db="EMBL/GenBank/DDBJ databases">
        <title>Comparative Genomics of Cryptosporidium Species.</title>
        <authorList>
            <person name="Silva J.C."/>
            <person name="Su Q."/>
            <person name="Chalmers R."/>
            <person name="Chibucos M.C."/>
            <person name="Elwin K."/>
            <person name="Godinez A."/>
            <person name="Guo F."/>
            <person name="Huynh K."/>
            <person name="Orvis J."/>
            <person name="Ott S."/>
            <person name="Sadzewicz L."/>
            <person name="Sengamalay N."/>
            <person name="Shetty A."/>
            <person name="Sun M."/>
            <person name="Tallon L."/>
            <person name="Xiao L."/>
            <person name="Zhang H."/>
            <person name="Fraser C.M."/>
            <person name="Zhu G."/>
            <person name="Kissinger J."/>
            <person name="Widmer G."/>
        </authorList>
    </citation>
    <scope>NUCLEOTIDE SEQUENCE [LARGE SCALE GENOMIC DNA]</scope>
    <source>
        <strain evidence="8 9">UKMEL1</strain>
    </source>
</reference>
<name>A0A2P4Z3K5_9CRYT</name>
<sequence length="731" mass="84659">MREECLLPYEVRVKNIEGDGNCLFRSIGSQLYGESEHHEIIRSACMDYVDLNKESFSGFVHEYSSIEKYIQEKRKPGVWADNIEVQALSDLYRIPIYIFEKVRNSKLNASLLEKHRLEGYSGAMSENTFYENKEFVYKLLCKIEPRHSSFLDQIKNYYSNSRPIRLLYYNDLHYDSLFYRREHQTPIINMDIGIIEAESIKSLKAYKTIIKQKEKSSKLPVKDSKIKTDQIDHFNHTSYALLRKKAIKKFPVDYGSSSESDNCVAESPFFLSVKNKYRDEPESFFEGNYLDSVSEGENHFEKLYLQSKNLYSKFISGPKSFSERAIAKPAYVSKIKSLNNTHLGVVDRYAKDVQLSSHQKEFKKLLINDSPRLSSTPNPRKKCKLNLNMDSRTWFEGVSDCSKKIIEALRNDNHLYGRDSNNFARESLSIFYSYDLYSNSCSVPTVVTESNTLSSEATDTRMSFSSVDEETLLLLQEALKYHYSGGEGTFINLGTPVNEIASSPEMTVPINDREIKVNSEAEEDIFEGVGGIFDHKEHKRTRTRSLERSLTPDLDEFIENIYDFKEEVLHNTDVQSSTQSPVIQTRKDQNSAHRNFGLVSRTKNRKRNIDYSLLSRKGPVSAPDKSFESLKLPQFEDSSSSYAECYLEVDGISHYETHHEELEPTSTRFQNKEMEDLSSTCDKAKRNIDKCKQRRKDKSVNQEWKSIQRIMNKQNFRSLETFKSLISDNND</sequence>
<dbReference type="EMBL" id="JIBK01000046">
    <property type="protein sequence ID" value="POM84591.1"/>
    <property type="molecule type" value="Genomic_DNA"/>
</dbReference>
<dbReference type="PROSITE" id="PS50802">
    <property type="entry name" value="OTU"/>
    <property type="match status" value="1"/>
</dbReference>
<dbReference type="Proteomes" id="UP000236928">
    <property type="component" value="Unassembled WGS sequence"/>
</dbReference>
<dbReference type="VEuPathDB" id="CryptoDB:CmeUKMEL1_13160"/>
<accession>A0A2P4Z3K5</accession>
<dbReference type="Gene3D" id="3.90.70.80">
    <property type="match status" value="1"/>
</dbReference>
<dbReference type="CDD" id="cd22752">
    <property type="entry name" value="OTU_OTUD5-like"/>
    <property type="match status" value="1"/>
</dbReference>
<dbReference type="AlphaFoldDB" id="A0A2P4Z3K5"/>
<dbReference type="SUPFAM" id="SSF54001">
    <property type="entry name" value="Cysteine proteinases"/>
    <property type="match status" value="1"/>
</dbReference>
<dbReference type="PANTHER" id="PTHR12419">
    <property type="entry name" value="OTU DOMAIN CONTAINING PROTEIN"/>
    <property type="match status" value="1"/>
</dbReference>
<evidence type="ECO:0000313" key="8">
    <source>
        <dbReference type="EMBL" id="POM84591.1"/>
    </source>
</evidence>
<evidence type="ECO:0000313" key="9">
    <source>
        <dbReference type="Proteomes" id="UP000236928"/>
    </source>
</evidence>
<dbReference type="GO" id="GO:0006508">
    <property type="term" value="P:proteolysis"/>
    <property type="evidence" value="ECO:0007669"/>
    <property type="project" value="UniProtKB-KW"/>
</dbReference>
<comment type="catalytic activity">
    <reaction evidence="1">
        <text>Thiol-dependent hydrolysis of ester, thioester, amide, peptide and isopeptide bonds formed by the C-terminal Gly of ubiquitin (a 76-residue protein attached to proteins as an intracellular targeting signal).</text>
        <dbReference type="EC" id="3.4.19.12"/>
    </reaction>
</comment>
<keyword evidence="5" id="KW-0833">Ubl conjugation pathway</keyword>
<evidence type="ECO:0000256" key="1">
    <source>
        <dbReference type="ARBA" id="ARBA00000707"/>
    </source>
</evidence>
<evidence type="ECO:0000256" key="5">
    <source>
        <dbReference type="ARBA" id="ARBA00022786"/>
    </source>
</evidence>
<dbReference type="InterPro" id="IPR050704">
    <property type="entry name" value="Peptidase_C85-like"/>
</dbReference>
<feature type="domain" description="OTU" evidence="7">
    <location>
        <begin position="11"/>
        <end position="180"/>
    </location>
</feature>
<keyword evidence="6" id="KW-0378">Hydrolase</keyword>
<dbReference type="OrthoDB" id="415023at2759"/>
<comment type="similarity">
    <text evidence="2">Belongs to the peptidase C85 family.</text>
</comment>
<gene>
    <name evidence="8" type="ORF">CmeUKMEL1_13160</name>
</gene>
<protein>
    <recommendedName>
        <fullName evidence="3">ubiquitinyl hydrolase 1</fullName>
        <ecNumber evidence="3">3.4.19.12</ecNumber>
    </recommendedName>
</protein>
<dbReference type="EC" id="3.4.19.12" evidence="3"/>
<dbReference type="InterPro" id="IPR038765">
    <property type="entry name" value="Papain-like_cys_pep_sf"/>
</dbReference>
<evidence type="ECO:0000256" key="3">
    <source>
        <dbReference type="ARBA" id="ARBA00012759"/>
    </source>
</evidence>
<comment type="caution">
    <text evidence="8">The sequence shown here is derived from an EMBL/GenBank/DDBJ whole genome shotgun (WGS) entry which is preliminary data.</text>
</comment>
<evidence type="ECO:0000256" key="4">
    <source>
        <dbReference type="ARBA" id="ARBA00022670"/>
    </source>
</evidence>
<organism evidence="8 9">
    <name type="scientific">Cryptosporidium meleagridis</name>
    <dbReference type="NCBI Taxonomy" id="93969"/>
    <lineage>
        <taxon>Eukaryota</taxon>
        <taxon>Sar</taxon>
        <taxon>Alveolata</taxon>
        <taxon>Apicomplexa</taxon>
        <taxon>Conoidasida</taxon>
        <taxon>Coccidia</taxon>
        <taxon>Eucoccidiorida</taxon>
        <taxon>Eimeriorina</taxon>
        <taxon>Cryptosporidiidae</taxon>
        <taxon>Cryptosporidium</taxon>
    </lineage>
</organism>
<keyword evidence="9" id="KW-1185">Reference proteome</keyword>
<evidence type="ECO:0000256" key="2">
    <source>
        <dbReference type="ARBA" id="ARBA00010407"/>
    </source>
</evidence>
<evidence type="ECO:0000259" key="7">
    <source>
        <dbReference type="PROSITE" id="PS50802"/>
    </source>
</evidence>
<dbReference type="Pfam" id="PF02338">
    <property type="entry name" value="OTU"/>
    <property type="match status" value="1"/>
</dbReference>
<proteinExistence type="inferred from homology"/>